<evidence type="ECO:0000313" key="2">
    <source>
        <dbReference type="EMBL" id="PRY88248.1"/>
    </source>
</evidence>
<feature type="transmembrane region" description="Helical" evidence="1">
    <location>
        <begin position="42"/>
        <end position="65"/>
    </location>
</feature>
<evidence type="ECO:0000256" key="1">
    <source>
        <dbReference type="SAM" id="Phobius"/>
    </source>
</evidence>
<dbReference type="AlphaFoldDB" id="A0A2T0WNG4"/>
<keyword evidence="1" id="KW-0472">Membrane</keyword>
<dbReference type="EMBL" id="PVTQ01000008">
    <property type="protein sequence ID" value="PRY88248.1"/>
    <property type="molecule type" value="Genomic_DNA"/>
</dbReference>
<keyword evidence="3" id="KW-1185">Reference proteome</keyword>
<comment type="caution">
    <text evidence="2">The sequence shown here is derived from an EMBL/GenBank/DDBJ whole genome shotgun (WGS) entry which is preliminary data.</text>
</comment>
<dbReference type="Proteomes" id="UP000238392">
    <property type="component" value="Unassembled WGS sequence"/>
</dbReference>
<accession>A0A2T0WNG4</accession>
<protein>
    <submittedName>
        <fullName evidence="2">Uncharacterized protein</fullName>
    </submittedName>
</protein>
<dbReference type="RefSeq" id="WP_146134952.1">
    <property type="nucleotide sequence ID" value="NZ_PVTQ01000008.1"/>
</dbReference>
<name>A0A2T0WNG4_9RHOB</name>
<proteinExistence type="predicted"/>
<reference evidence="2 3" key="1">
    <citation type="submission" date="2018-03" db="EMBL/GenBank/DDBJ databases">
        <title>Genomic Encyclopedia of Archaeal and Bacterial Type Strains, Phase II (KMG-II): from individual species to whole genera.</title>
        <authorList>
            <person name="Goeker M."/>
        </authorList>
    </citation>
    <scope>NUCLEOTIDE SEQUENCE [LARGE SCALE GENOMIC DNA]</scope>
    <source>
        <strain evidence="2 3">DSM 100212</strain>
    </source>
</reference>
<organism evidence="2 3">
    <name type="scientific">Donghicola tyrosinivorans</name>
    <dbReference type="NCBI Taxonomy" id="1652492"/>
    <lineage>
        <taxon>Bacteria</taxon>
        <taxon>Pseudomonadati</taxon>
        <taxon>Pseudomonadota</taxon>
        <taxon>Alphaproteobacteria</taxon>
        <taxon>Rhodobacterales</taxon>
        <taxon>Roseobacteraceae</taxon>
        <taxon>Donghicola</taxon>
    </lineage>
</organism>
<sequence length="81" mass="8459">MLTALRRIDKLTFQLMTVAFVGIHIPLTALVVYGLINGFAGLITVLLIALAATLVSTAVSLAVIVKLRTVSSVGPEAIARA</sequence>
<dbReference type="OrthoDB" id="9987641at2"/>
<keyword evidence="1" id="KW-1133">Transmembrane helix</keyword>
<keyword evidence="1" id="KW-0812">Transmembrane</keyword>
<gene>
    <name evidence="2" type="ORF">CLV74_10852</name>
</gene>
<feature type="transmembrane region" description="Helical" evidence="1">
    <location>
        <begin position="12"/>
        <end position="36"/>
    </location>
</feature>
<evidence type="ECO:0000313" key="3">
    <source>
        <dbReference type="Proteomes" id="UP000238392"/>
    </source>
</evidence>